<organism evidence="4 5">
    <name type="scientific">Archaeoglobus profundus (strain DSM 5631 / JCM 9629 / NBRC 100127 / Av18)</name>
    <dbReference type="NCBI Taxonomy" id="572546"/>
    <lineage>
        <taxon>Archaea</taxon>
        <taxon>Methanobacteriati</taxon>
        <taxon>Methanobacteriota</taxon>
        <taxon>Archaeoglobi</taxon>
        <taxon>Archaeoglobales</taxon>
        <taxon>Archaeoglobaceae</taxon>
        <taxon>Archaeoglobus</taxon>
    </lineage>
</organism>
<dbReference type="InterPro" id="IPR027417">
    <property type="entry name" value="P-loop_NTPase"/>
</dbReference>
<dbReference type="eggNOG" id="arCOG01817">
    <property type="taxonomic scope" value="Archaea"/>
</dbReference>
<keyword evidence="2" id="KW-0812">Transmembrane</keyword>
<keyword evidence="2" id="KW-1133">Transmembrane helix</keyword>
<dbReference type="RefSeq" id="WP_012940698.1">
    <property type="nucleotide sequence ID" value="NC_013741.1"/>
</dbReference>
<dbReference type="CDD" id="cd01130">
    <property type="entry name" value="VirB11-like_ATPase"/>
    <property type="match status" value="1"/>
</dbReference>
<evidence type="ECO:0000256" key="1">
    <source>
        <dbReference type="ARBA" id="ARBA00006611"/>
    </source>
</evidence>
<keyword evidence="2" id="KW-0472">Membrane</keyword>
<protein>
    <submittedName>
        <fullName evidence="4">Type II secretion system protein E</fullName>
    </submittedName>
</protein>
<dbReference type="AlphaFoldDB" id="D2RE18"/>
<reference evidence="4 5" key="1">
    <citation type="journal article" date="2010" name="Stand. Genomic Sci.">
        <title>Complete genome sequence of Archaeoglobus profundus type strain (AV18).</title>
        <authorList>
            <person name="von Jan M."/>
            <person name="Lapidus A."/>
            <person name="Del Rio T.G."/>
            <person name="Copeland A."/>
            <person name="Tice H."/>
            <person name="Cheng J.F."/>
            <person name="Lucas S."/>
            <person name="Chen F."/>
            <person name="Nolan M."/>
            <person name="Goodwin L."/>
            <person name="Han C."/>
            <person name="Pitluck S."/>
            <person name="Liolios K."/>
            <person name="Ivanova N."/>
            <person name="Mavromatis K."/>
            <person name="Ovchinnikova G."/>
            <person name="Chertkov O."/>
            <person name="Pati A."/>
            <person name="Chen A."/>
            <person name="Palaniappan K."/>
            <person name="Land M."/>
            <person name="Hauser L."/>
            <person name="Chang Y.J."/>
            <person name="Jeffries C.D."/>
            <person name="Saunders E."/>
            <person name="Brettin T."/>
            <person name="Detter J.C."/>
            <person name="Chain P."/>
            <person name="Eichinger K."/>
            <person name="Huber H."/>
            <person name="Spring S."/>
            <person name="Rohde M."/>
            <person name="Goker M."/>
            <person name="Wirth R."/>
            <person name="Woyke T."/>
            <person name="Bristow J."/>
            <person name="Eisen J.A."/>
            <person name="Markowitz V."/>
            <person name="Hugenholtz P."/>
            <person name="Kyrpides N.C."/>
            <person name="Klenk H.P."/>
        </authorList>
    </citation>
    <scope>NUCLEOTIDE SEQUENCE [LARGE SCALE GENOMIC DNA]</scope>
    <source>
        <strain evidence="5">DSM 5631 / JCM 9629 / NBRC 100127 / Av18</strain>
    </source>
</reference>
<proteinExistence type="inferred from homology"/>
<dbReference type="GeneID" id="8740000"/>
<dbReference type="Pfam" id="PF00437">
    <property type="entry name" value="T2SSE"/>
    <property type="match status" value="1"/>
</dbReference>
<dbReference type="SUPFAM" id="SSF52540">
    <property type="entry name" value="P-loop containing nucleoside triphosphate hydrolases"/>
    <property type="match status" value="1"/>
</dbReference>
<evidence type="ECO:0000313" key="4">
    <source>
        <dbReference type="EMBL" id="ADB58362.1"/>
    </source>
</evidence>
<dbReference type="Proteomes" id="UP000001901">
    <property type="component" value="Chromosome"/>
</dbReference>
<dbReference type="InterPro" id="IPR050921">
    <property type="entry name" value="T4SS_GSP_E_ATPase"/>
</dbReference>
<dbReference type="GO" id="GO:0016887">
    <property type="term" value="F:ATP hydrolysis activity"/>
    <property type="evidence" value="ECO:0007669"/>
    <property type="project" value="InterPro"/>
</dbReference>
<keyword evidence="5" id="KW-1185">Reference proteome</keyword>
<comment type="similarity">
    <text evidence="1">Belongs to the GSP E family.</text>
</comment>
<feature type="domain" description="Bacterial type II secretion system protein E" evidence="3">
    <location>
        <begin position="195"/>
        <end position="379"/>
    </location>
</feature>
<sequence>MIPIYYRKLLEIYETLKVPLVDSSVPEGYEVVEEYWLVPNFTLIQIRRNVDTLEKVYWIIEPQVTRNELELLSILFDDLRRKVVLKEILLSEEEKIRVVLSALKEILDDYGLKLKSDLTLKILYYLMRDFFGYGAIDPFLIDPNLEDVSCDGYNIPTYVFHRKHGSMKTNVSFTQEELDNLVLLLGQKAGKHISYANPLVDATLPDGSRIQITYGTDVSTRGSSFTIRKFRVEPFTPIDLIAYGTFNAGLLAYYWLLIENKMNVMVIGETAAGKTTTLNALLMFIPPEAKVISIEDTREIQLFHENWIAEVTRTGVEGQEIDMYDLLRAALRQRPDYIVVGEVRGREAMTLFQAMSTGHAGYATFHAGDVNQLIYRLENPPLNVPRVMIQFLDSIIVQFMWTFRGVRKRRVKEIVEVVGLEPESKELLISRVFKWDPASDSYIQLADSKKLEKIAVMQGIEVIDVFEELKRRKEFLEMLYQKGIRDYKEVTKHIHMYYRNPEKAFEVLKE</sequence>
<name>D2RE18_ARCPA</name>
<accession>D2RE18</accession>
<dbReference type="Gene3D" id="3.30.450.380">
    <property type="match status" value="1"/>
</dbReference>
<dbReference type="STRING" id="572546.Arcpr_1313"/>
<evidence type="ECO:0000256" key="2">
    <source>
        <dbReference type="SAM" id="Phobius"/>
    </source>
</evidence>
<evidence type="ECO:0000259" key="3">
    <source>
        <dbReference type="Pfam" id="PF00437"/>
    </source>
</evidence>
<dbReference type="EMBL" id="CP001857">
    <property type="protein sequence ID" value="ADB58362.1"/>
    <property type="molecule type" value="Genomic_DNA"/>
</dbReference>
<gene>
    <name evidence="4" type="ordered locus">Arcpr_1313</name>
</gene>
<dbReference type="Gene3D" id="3.40.50.300">
    <property type="entry name" value="P-loop containing nucleotide triphosphate hydrolases"/>
    <property type="match status" value="1"/>
</dbReference>
<dbReference type="PANTHER" id="PTHR30486">
    <property type="entry name" value="TWITCHING MOTILITY PROTEIN PILT"/>
    <property type="match status" value="1"/>
</dbReference>
<dbReference type="KEGG" id="apo:Arcpr_1313"/>
<dbReference type="HOGENOM" id="CLU_005379_2_2_2"/>
<feature type="transmembrane region" description="Helical" evidence="2">
    <location>
        <begin position="238"/>
        <end position="256"/>
    </location>
</feature>
<dbReference type="InterPro" id="IPR001482">
    <property type="entry name" value="T2SS/T4SS_dom"/>
</dbReference>
<dbReference type="PaxDb" id="572546-Arcpr_1313"/>
<dbReference type="PANTHER" id="PTHR30486:SF6">
    <property type="entry name" value="TYPE IV PILUS RETRACTATION ATPASE PILT"/>
    <property type="match status" value="1"/>
</dbReference>
<evidence type="ECO:0000313" key="5">
    <source>
        <dbReference type="Proteomes" id="UP000001901"/>
    </source>
</evidence>
<dbReference type="OrthoDB" id="33500at2157"/>